<reference evidence="1 2" key="1">
    <citation type="submission" date="2021-06" db="EMBL/GenBank/DDBJ databases">
        <title>Caerostris extrusa draft genome.</title>
        <authorList>
            <person name="Kono N."/>
            <person name="Arakawa K."/>
        </authorList>
    </citation>
    <scope>NUCLEOTIDE SEQUENCE [LARGE SCALE GENOMIC DNA]</scope>
</reference>
<organism evidence="1 2">
    <name type="scientific">Caerostris extrusa</name>
    <name type="common">Bark spider</name>
    <name type="synonym">Caerostris bankana</name>
    <dbReference type="NCBI Taxonomy" id="172846"/>
    <lineage>
        <taxon>Eukaryota</taxon>
        <taxon>Metazoa</taxon>
        <taxon>Ecdysozoa</taxon>
        <taxon>Arthropoda</taxon>
        <taxon>Chelicerata</taxon>
        <taxon>Arachnida</taxon>
        <taxon>Araneae</taxon>
        <taxon>Araneomorphae</taxon>
        <taxon>Entelegynae</taxon>
        <taxon>Araneoidea</taxon>
        <taxon>Araneidae</taxon>
        <taxon>Caerostris</taxon>
    </lineage>
</organism>
<dbReference type="EMBL" id="BPLR01021405">
    <property type="protein sequence ID" value="GIX89223.1"/>
    <property type="molecule type" value="Genomic_DNA"/>
</dbReference>
<dbReference type="AlphaFoldDB" id="A0AAV4NZL9"/>
<dbReference type="Proteomes" id="UP001054945">
    <property type="component" value="Unassembled WGS sequence"/>
</dbReference>
<accession>A0AAV4NZL9</accession>
<keyword evidence="2" id="KW-1185">Reference proteome</keyword>
<evidence type="ECO:0000313" key="1">
    <source>
        <dbReference type="EMBL" id="GIX89223.1"/>
    </source>
</evidence>
<comment type="caution">
    <text evidence="1">The sequence shown here is derived from an EMBL/GenBank/DDBJ whole genome shotgun (WGS) entry which is preliminary data.</text>
</comment>
<gene>
    <name evidence="1" type="ORF">CEXT_705091</name>
</gene>
<sequence>MNQPRKELELLFRVTLKIGVGGEKDDWFLVKSSPITDFPSPYASDKNTLALSFVMDFKFNHEANEQQHFTGGVKR</sequence>
<protein>
    <submittedName>
        <fullName evidence="1">Uncharacterized protein</fullName>
    </submittedName>
</protein>
<proteinExistence type="predicted"/>
<name>A0AAV4NZL9_CAEEX</name>
<evidence type="ECO:0000313" key="2">
    <source>
        <dbReference type="Proteomes" id="UP001054945"/>
    </source>
</evidence>